<evidence type="ECO:0000256" key="2">
    <source>
        <dbReference type="SAM" id="MobiDB-lite"/>
    </source>
</evidence>
<organism evidence="4 5">
    <name type="scientific">Streptomyces spectabilis</name>
    <dbReference type="NCBI Taxonomy" id="68270"/>
    <lineage>
        <taxon>Bacteria</taxon>
        <taxon>Bacillati</taxon>
        <taxon>Actinomycetota</taxon>
        <taxon>Actinomycetes</taxon>
        <taxon>Kitasatosporales</taxon>
        <taxon>Streptomycetaceae</taxon>
        <taxon>Streptomyces</taxon>
    </lineage>
</organism>
<sequence>MFVGSVRHLLPTRGRKRRTYVFLLPLLLALAVLATLAVRPDLTTRDRGAPVADSYDGFDPKGADQLRQDQCLMAEVLRMGGPSMFATAQEALGQSPDKLRVAANRDYWEGTPLSKAFAKDETAAGKKADELDKRADVWEEPLDGLPTPAGFTETGFHWAPDGEKSFFNQVGYLSWISEQFWKDQEGFYDDPTSKAGKTEAAKVRELGGPLYGKAPDSSLPTEEWQKAYAEHEAWEALTQGTFRPLSADDARLFLTTGGFTRVASEEGSLPFRVAVEDLKTRFGACAWRGPFDPSRVLGKEVATASKEWQEEIASQATQRDDILNANKETTQALSTGSQALGEMLGQSWTADHLTRWQNYWSLGGPGAIGDSPMVVYVHDAQGKCLDVQGGGKANGTPVQLYTCNGSPAQKWQIDGERLRNVNSGKCLDVKGASTANGAAAHIWRCNGSAAQKWQYTTRGTSTLKNVGTGNCLDLPKYENGSNARLWDCSGTGHQKFDVKPSGNNGTGDLDYPTKPQFAQAKKGIADAEEEAKRQLGVLNAQLVIASKAAARTEVAKRQSYKVADSHGAPRGRGLIVGEQKAQVTQASFAALQAMVEAGKTAYQATKASAADSATIADRARAQAGAVKAQFRNAAAKEAEQQAKAAAEGAAEQEKIAKEARNTARAKLTETEDAEADAKAAAATAHAKRVAAEKEEATAKAEKLTAAAKQAEASKHKTSAQEHATKAKDAKDKAESAASTAATKRKSAEEASDKAREARDDAWDAEQKADSKRAKADAKEAYAQAHDASDDAKDAREAADAADAAADKAESEAGKARADADAATKAAAEADAAATRAEAAAKRARSDSDAAQAAKLKADAAVKTATSAAADAISAAGVAATAAKTAVELADKAEEQAKTAKSNADAAKKEAAKAISASADAAGHAYVTAQAAVAAGHSAQQVAAPANDAIQLGSPYITRDAAAGLAVLTGQASKTIAEQQRDVAQAHADNAEENAKQAESLANAATGDAKAAYVWAAKAAGHAADARKSAKNAITYAAEAADAASKAAASLARTIDYDRQATEDAAAADRAATRAENHAKDARDSADQAALDAEAAREAAAQAEAAAKEARQAADQAAEDAAAAEQAAKDAQRYADEAQQAAEEAARKKANKQVKDGAGTGIGNAFYVVDGIELSGDPKQLNDCVIDIGLGGCSVDFKVTFDATVDFYLCTNPEVPATKAGCPSKDTAFLGTQTFKGLSKKITRNFTKLEILEGIAKVIAKFAYDLLIKDFVDCWHGSADGCAWAAANFLPGKKIEDAVRAISRLDRALKSGDDIAGAWDGLRGAGLSDEAVEGIGSKLLDGFVKACTRTGIRASAARSSDPCAGMIVYGSTDLSRMAYKARTAAGFTSGRNVAVARVPGWNDPKTGDLVVGFSKGGGYHSENHILDQLAAKDVKPTKITEFYTERSPCSACGPLLEDKLAAGTPISWSVPEGPGSSDLLYRMIRGFGGRKLAPQSGDQ</sequence>
<feature type="region of interest" description="Disordered" evidence="2">
    <location>
        <begin position="659"/>
        <end position="681"/>
    </location>
</feature>
<feature type="region of interest" description="Disordered" evidence="2">
    <location>
        <begin position="1066"/>
        <end position="1153"/>
    </location>
</feature>
<dbReference type="InterPro" id="IPR000772">
    <property type="entry name" value="Ricin_B_lectin"/>
</dbReference>
<feature type="region of interest" description="Disordered" evidence="2">
    <location>
        <begin position="978"/>
        <end position="1001"/>
    </location>
</feature>
<feature type="compositionally biased region" description="Basic and acidic residues" evidence="2">
    <location>
        <begin position="1070"/>
        <end position="1085"/>
    </location>
</feature>
<dbReference type="PROSITE" id="PS50231">
    <property type="entry name" value="RICIN_B_LECTIN"/>
    <property type="match status" value="1"/>
</dbReference>
<dbReference type="InterPro" id="IPR032722">
    <property type="entry name" value="Deaminase_XOO_2897"/>
</dbReference>
<dbReference type="Pfam" id="PF00652">
    <property type="entry name" value="Ricin_B_lectin"/>
    <property type="match status" value="2"/>
</dbReference>
<dbReference type="Gene3D" id="2.80.10.50">
    <property type="match status" value="3"/>
</dbReference>
<feature type="coiled-coil region" evidence="1">
    <location>
        <begin position="882"/>
        <end position="909"/>
    </location>
</feature>
<feature type="domain" description="Ricin B lectin" evidence="3">
    <location>
        <begin position="370"/>
        <end position="499"/>
    </location>
</feature>
<dbReference type="SMART" id="SM00458">
    <property type="entry name" value="RICIN"/>
    <property type="match status" value="1"/>
</dbReference>
<accession>A0A516RFM6</accession>
<dbReference type="EMBL" id="CP040916">
    <property type="protein sequence ID" value="QDQ14459.1"/>
    <property type="molecule type" value="Genomic_DNA"/>
</dbReference>
<feature type="compositionally biased region" description="Low complexity" evidence="2">
    <location>
        <begin position="822"/>
        <end position="837"/>
    </location>
</feature>
<evidence type="ECO:0000313" key="5">
    <source>
        <dbReference type="Proteomes" id="UP000316806"/>
    </source>
</evidence>
<feature type="compositionally biased region" description="Low complexity" evidence="2">
    <location>
        <begin position="1086"/>
        <end position="1104"/>
    </location>
</feature>
<feature type="compositionally biased region" description="Basic and acidic residues" evidence="2">
    <location>
        <begin position="659"/>
        <end position="669"/>
    </location>
</feature>
<feature type="compositionally biased region" description="Low complexity" evidence="2">
    <location>
        <begin position="1112"/>
        <end position="1125"/>
    </location>
</feature>
<dbReference type="SUPFAM" id="SSF50370">
    <property type="entry name" value="Ricin B-like lectins"/>
    <property type="match status" value="1"/>
</dbReference>
<feature type="region of interest" description="Disordered" evidence="2">
    <location>
        <begin position="700"/>
        <end position="853"/>
    </location>
</feature>
<feature type="compositionally biased region" description="Basic and acidic residues" evidence="2">
    <location>
        <begin position="786"/>
        <end position="821"/>
    </location>
</feature>
<feature type="compositionally biased region" description="Basic and acidic residues" evidence="2">
    <location>
        <begin position="711"/>
        <end position="734"/>
    </location>
</feature>
<evidence type="ECO:0000256" key="1">
    <source>
        <dbReference type="SAM" id="Coils"/>
    </source>
</evidence>
<dbReference type="Proteomes" id="UP000316806">
    <property type="component" value="Chromosome"/>
</dbReference>
<protein>
    <submittedName>
        <fullName evidence="4">Virulence factor</fullName>
    </submittedName>
</protein>
<feature type="compositionally biased region" description="Basic and acidic residues" evidence="2">
    <location>
        <begin position="1126"/>
        <end position="1135"/>
    </location>
</feature>
<dbReference type="CDD" id="cd00161">
    <property type="entry name" value="beta-trefoil_Ricin-like"/>
    <property type="match status" value="1"/>
</dbReference>
<gene>
    <name evidence="4" type="ORF">FH965_31115</name>
</gene>
<dbReference type="InterPro" id="IPR035992">
    <property type="entry name" value="Ricin_B-like_lectins"/>
</dbReference>
<feature type="compositionally biased region" description="Basic and acidic residues" evidence="2">
    <location>
        <begin position="745"/>
        <end position="779"/>
    </location>
</feature>
<evidence type="ECO:0000313" key="4">
    <source>
        <dbReference type="EMBL" id="QDQ14459.1"/>
    </source>
</evidence>
<evidence type="ECO:0000259" key="3">
    <source>
        <dbReference type="SMART" id="SM00458"/>
    </source>
</evidence>
<proteinExistence type="predicted"/>
<keyword evidence="1" id="KW-0175">Coiled coil</keyword>
<name>A0A516RFM6_STRST</name>
<feature type="compositionally biased region" description="Basic and acidic residues" evidence="2">
    <location>
        <begin position="838"/>
        <end position="847"/>
    </location>
</feature>
<reference evidence="4 5" key="1">
    <citation type="journal article" date="2019" name="J. Ind. Microbiol. Biotechnol.">
        <title>The complete genomic sequence of Streptomyces spectabilis NRRL-2792 and identification of secondary metabolite biosynthetic gene clusters.</title>
        <authorList>
            <person name="Sinha A."/>
            <person name="Phillips-Salemka S."/>
            <person name="Niraula T.A."/>
            <person name="Short K.A."/>
            <person name="Niraula N.P."/>
        </authorList>
    </citation>
    <scope>NUCLEOTIDE SEQUENCE [LARGE SCALE GENOMIC DNA]</scope>
    <source>
        <strain evidence="4 5">NRRL 2792</strain>
    </source>
</reference>
<dbReference type="Pfam" id="PF14440">
    <property type="entry name" value="XOO_2897-deam"/>
    <property type="match status" value="1"/>
</dbReference>